<dbReference type="EMBL" id="CP000360">
    <property type="protein sequence ID" value="ABF41647.1"/>
    <property type="molecule type" value="Genomic_DNA"/>
</dbReference>
<dbReference type="Proteomes" id="UP000002432">
    <property type="component" value="Chromosome"/>
</dbReference>
<dbReference type="EnsemblBacteria" id="ABF41647">
    <property type="protein sequence ID" value="ABF41647"/>
    <property type="gene ID" value="Acid345_2646"/>
</dbReference>
<dbReference type="AlphaFoldDB" id="Q1INA3"/>
<reference evidence="1 2" key="1">
    <citation type="journal article" date="2009" name="Appl. Environ. Microbiol.">
        <title>Three genomes from the phylum Acidobacteria provide insight into the lifestyles of these microorganisms in soils.</title>
        <authorList>
            <person name="Ward N.L."/>
            <person name="Challacombe J.F."/>
            <person name="Janssen P.H."/>
            <person name="Henrissat B."/>
            <person name="Coutinho P.M."/>
            <person name="Wu M."/>
            <person name="Xie G."/>
            <person name="Haft D.H."/>
            <person name="Sait M."/>
            <person name="Badger J."/>
            <person name="Barabote R.D."/>
            <person name="Bradley B."/>
            <person name="Brettin T.S."/>
            <person name="Brinkac L.M."/>
            <person name="Bruce D."/>
            <person name="Creasy T."/>
            <person name="Daugherty S.C."/>
            <person name="Davidsen T.M."/>
            <person name="DeBoy R.T."/>
            <person name="Detter J.C."/>
            <person name="Dodson R.J."/>
            <person name="Durkin A.S."/>
            <person name="Ganapathy A."/>
            <person name="Gwinn-Giglio M."/>
            <person name="Han C.S."/>
            <person name="Khouri H."/>
            <person name="Kiss H."/>
            <person name="Kothari S.P."/>
            <person name="Madupu R."/>
            <person name="Nelson K.E."/>
            <person name="Nelson W.C."/>
            <person name="Paulsen I."/>
            <person name="Penn K."/>
            <person name="Ren Q."/>
            <person name="Rosovitz M.J."/>
            <person name="Selengut J.D."/>
            <person name="Shrivastava S."/>
            <person name="Sullivan S.A."/>
            <person name="Tapia R."/>
            <person name="Thompson L.S."/>
            <person name="Watkins K.L."/>
            <person name="Yang Q."/>
            <person name="Yu C."/>
            <person name="Zafar N."/>
            <person name="Zhou L."/>
            <person name="Kuske C.R."/>
        </authorList>
    </citation>
    <scope>NUCLEOTIDE SEQUENCE [LARGE SCALE GENOMIC DNA]</scope>
    <source>
        <strain evidence="1 2">Ellin345</strain>
    </source>
</reference>
<sequence>MKKIDIGPAGKLCITFVLAFVATAQSQTTPYPSMAPAEQYQMARDAEISMARSAAPPSVSQDAEILVLGQKGYEVAAKGSNGFTCLVQRSWAAGVDFPEFWNPKLRAPICLNAEATRSILPHFTSKAEWALAGLTKEQIAERIKAALHSPKFPDVEPGAMCYMMSKDQYLNDRAVHWHPHLMFFSAAVDPATWGANLKESPLIADTDKSENVTIFMLTVSKWSDGTPDKPME</sequence>
<dbReference type="STRING" id="204669.Acid345_2646"/>
<keyword evidence="2" id="KW-1185">Reference proteome</keyword>
<dbReference type="KEGG" id="aba:Acid345_2646"/>
<name>Q1INA3_KORVE</name>
<organism evidence="1 2">
    <name type="scientific">Koribacter versatilis (strain Ellin345)</name>
    <dbReference type="NCBI Taxonomy" id="204669"/>
    <lineage>
        <taxon>Bacteria</taxon>
        <taxon>Pseudomonadati</taxon>
        <taxon>Acidobacteriota</taxon>
        <taxon>Terriglobia</taxon>
        <taxon>Terriglobales</taxon>
        <taxon>Candidatus Korobacteraceae</taxon>
        <taxon>Candidatus Korobacter</taxon>
    </lineage>
</organism>
<gene>
    <name evidence="1" type="ordered locus">Acid345_2646</name>
</gene>
<accession>Q1INA3</accession>
<dbReference type="HOGENOM" id="CLU_1219063_0_0_0"/>
<protein>
    <submittedName>
        <fullName evidence="1">Uncharacterized protein</fullName>
    </submittedName>
</protein>
<evidence type="ECO:0000313" key="2">
    <source>
        <dbReference type="Proteomes" id="UP000002432"/>
    </source>
</evidence>
<proteinExistence type="predicted"/>
<dbReference type="RefSeq" id="WP_011523448.1">
    <property type="nucleotide sequence ID" value="NC_008009.1"/>
</dbReference>
<evidence type="ECO:0000313" key="1">
    <source>
        <dbReference type="EMBL" id="ABF41647.1"/>
    </source>
</evidence>
<dbReference type="eggNOG" id="ENOG502ZVW4">
    <property type="taxonomic scope" value="Bacteria"/>
</dbReference>